<dbReference type="GO" id="GO:0016020">
    <property type="term" value="C:membrane"/>
    <property type="evidence" value="ECO:0007669"/>
    <property type="project" value="UniProtKB-SubCell"/>
</dbReference>
<evidence type="ECO:0000313" key="8">
    <source>
        <dbReference type="Proteomes" id="UP000613768"/>
    </source>
</evidence>
<feature type="transmembrane region" description="Helical" evidence="5">
    <location>
        <begin position="57"/>
        <end position="77"/>
    </location>
</feature>
<organism evidence="7 8">
    <name type="scientific">Pseudomarimonas arenosa</name>
    <dbReference type="NCBI Taxonomy" id="2774145"/>
    <lineage>
        <taxon>Bacteria</taxon>
        <taxon>Pseudomonadati</taxon>
        <taxon>Pseudomonadota</taxon>
        <taxon>Gammaproteobacteria</taxon>
        <taxon>Lysobacterales</taxon>
        <taxon>Lysobacteraceae</taxon>
        <taxon>Pseudomarimonas</taxon>
    </lineage>
</organism>
<feature type="domain" description="RDD" evidence="6">
    <location>
        <begin position="21"/>
        <end position="143"/>
    </location>
</feature>
<dbReference type="EMBL" id="JACYTR010000009">
    <property type="protein sequence ID" value="MBD8525497.1"/>
    <property type="molecule type" value="Genomic_DNA"/>
</dbReference>
<feature type="transmembrane region" description="Helical" evidence="5">
    <location>
        <begin position="27"/>
        <end position="51"/>
    </location>
</feature>
<gene>
    <name evidence="7" type="ORF">IFO71_07045</name>
</gene>
<keyword evidence="2 5" id="KW-0812">Transmembrane</keyword>
<evidence type="ECO:0000256" key="5">
    <source>
        <dbReference type="SAM" id="Phobius"/>
    </source>
</evidence>
<dbReference type="Proteomes" id="UP000613768">
    <property type="component" value="Unassembled WGS sequence"/>
</dbReference>
<evidence type="ECO:0000256" key="2">
    <source>
        <dbReference type="ARBA" id="ARBA00022692"/>
    </source>
</evidence>
<comment type="caution">
    <text evidence="7">The sequence shown here is derived from an EMBL/GenBank/DDBJ whole genome shotgun (WGS) entry which is preliminary data.</text>
</comment>
<keyword evidence="3 5" id="KW-1133">Transmembrane helix</keyword>
<proteinExistence type="predicted"/>
<evidence type="ECO:0000259" key="6">
    <source>
        <dbReference type="Pfam" id="PF06271"/>
    </source>
</evidence>
<comment type="subcellular location">
    <subcellularLocation>
        <location evidence="1">Membrane</location>
        <topology evidence="1">Multi-pass membrane protein</topology>
    </subcellularLocation>
</comment>
<name>A0AAW3ZKD0_9GAMM</name>
<evidence type="ECO:0000256" key="4">
    <source>
        <dbReference type="ARBA" id="ARBA00023136"/>
    </source>
</evidence>
<dbReference type="PANTHER" id="PTHR38480">
    <property type="entry name" value="SLR0254 PROTEIN"/>
    <property type="match status" value="1"/>
</dbReference>
<dbReference type="AlphaFoldDB" id="A0AAW3ZKD0"/>
<reference evidence="7 8" key="1">
    <citation type="submission" date="2020-09" db="EMBL/GenBank/DDBJ databases">
        <title>Pseudoxanthomonas sp. CAU 1598 isolated from sand of Yaerae Beach.</title>
        <authorList>
            <person name="Kim W."/>
        </authorList>
    </citation>
    <scope>NUCLEOTIDE SEQUENCE [LARGE SCALE GENOMIC DNA]</scope>
    <source>
        <strain evidence="7 8">CAU 1598</strain>
    </source>
</reference>
<evidence type="ECO:0000256" key="1">
    <source>
        <dbReference type="ARBA" id="ARBA00004141"/>
    </source>
</evidence>
<dbReference type="PANTHER" id="PTHR38480:SF1">
    <property type="entry name" value="SLR0254 PROTEIN"/>
    <property type="match status" value="1"/>
</dbReference>
<accession>A0AAW3ZKD0</accession>
<evidence type="ECO:0000313" key="7">
    <source>
        <dbReference type="EMBL" id="MBD8525497.1"/>
    </source>
</evidence>
<keyword evidence="8" id="KW-1185">Reference proteome</keyword>
<evidence type="ECO:0000256" key="3">
    <source>
        <dbReference type="ARBA" id="ARBA00022989"/>
    </source>
</evidence>
<keyword evidence="4 5" id="KW-0472">Membrane</keyword>
<protein>
    <submittedName>
        <fullName evidence="7">RDD family protein</fullName>
    </submittedName>
</protein>
<dbReference type="Pfam" id="PF06271">
    <property type="entry name" value="RDD"/>
    <property type="match status" value="1"/>
</dbReference>
<dbReference type="InterPro" id="IPR010432">
    <property type="entry name" value="RDD"/>
</dbReference>
<sequence length="230" mass="25017">MLDTEHRVETPEGVALRLHPAGVMSRAVAWAIDFVVRLSALMIGSMVLGFLGKTGAGLTLILLFLIYWLYPILFEVLRNGQTIGKRAMGLRVVHANGTPVGWLASFLRNLLRTVDMLPVLYGFGVLASLADPQCRRLGDRVAGTLVVHEPKPPVKTVLPTLQATHPPLALSLSEKQAIIDFAERSPGLTLERQEELAELLQPMIERRGPGAVRHLHAMAATLMGRAEAGA</sequence>